<evidence type="ECO:0000256" key="5">
    <source>
        <dbReference type="ARBA" id="ARBA00022525"/>
    </source>
</evidence>
<feature type="signal peptide" evidence="10">
    <location>
        <begin position="1"/>
        <end position="18"/>
    </location>
</feature>
<organism evidence="13 14">
    <name type="scientific">Diaporthe helianthi</name>
    <dbReference type="NCBI Taxonomy" id="158607"/>
    <lineage>
        <taxon>Eukaryota</taxon>
        <taxon>Fungi</taxon>
        <taxon>Dikarya</taxon>
        <taxon>Ascomycota</taxon>
        <taxon>Pezizomycotina</taxon>
        <taxon>Sordariomycetes</taxon>
        <taxon>Sordariomycetidae</taxon>
        <taxon>Diaporthales</taxon>
        <taxon>Diaporthaceae</taxon>
        <taxon>Diaporthe</taxon>
    </lineage>
</organism>
<keyword evidence="6 10" id="KW-0732">Signal</keyword>
<dbReference type="PANTHER" id="PTHR33407:SF9">
    <property type="entry name" value="PECTATE LYASE F-RELATED"/>
    <property type="match status" value="1"/>
</dbReference>
<dbReference type="InParanoid" id="A0A2P5HG78"/>
<evidence type="ECO:0000256" key="1">
    <source>
        <dbReference type="ARBA" id="ARBA00000695"/>
    </source>
</evidence>
<dbReference type="PROSITE" id="PS51164">
    <property type="entry name" value="CBM1_2"/>
    <property type="match status" value="1"/>
</dbReference>
<dbReference type="GO" id="GO:0005576">
    <property type="term" value="C:extracellular region"/>
    <property type="evidence" value="ECO:0007669"/>
    <property type="project" value="UniProtKB-SubCell"/>
</dbReference>
<evidence type="ECO:0000313" key="14">
    <source>
        <dbReference type="Proteomes" id="UP000094444"/>
    </source>
</evidence>
<comment type="similarity">
    <text evidence="4 10">Belongs to the polysaccharide lyase 3 family.</text>
</comment>
<accession>A0A2P5HG78</accession>
<dbReference type="InterPro" id="IPR035971">
    <property type="entry name" value="CBD_sf"/>
</dbReference>
<evidence type="ECO:0000256" key="6">
    <source>
        <dbReference type="ARBA" id="ARBA00022729"/>
    </source>
</evidence>
<dbReference type="InterPro" id="IPR000254">
    <property type="entry name" value="CBD"/>
</dbReference>
<gene>
    <name evidence="13" type="ORF">DHEL01_v212353</name>
</gene>
<dbReference type="Pfam" id="PF00734">
    <property type="entry name" value="CBM_1"/>
    <property type="match status" value="1"/>
</dbReference>
<sequence length="341" mass="34944">MKFTAAIAAALFSGTAIAQSPLYGQCGGIGWTGATSCVSGSSCLRSNEYYSQCLPSGSGEQITTSTKTSSTKTSSTKTSSTKTSSTKTSSTKTSSTKTSTYDGSDGGGTAPTGVTTVFPSAAGETAASSPIFVAAGDSFDGGMKRFSRNPDTCEEQSETGEAAAMFILEDGAKISNAILSKAQAEGIHCRGACTIQNVWWEDVCEDAATFKQGSGSTSYVIGGGARGASDKIFQFNGRGTVSIKNFFAQNYGKVIRSCGDCTKNGGPRNVIIDNVVGKSGGVLCGINSNFGDTCRISNSCQDSGKTCDRYKGVVKGDGSTSKIGSGPDDVSCFVSNFSEDC</sequence>
<evidence type="ECO:0000256" key="9">
    <source>
        <dbReference type="ARBA" id="ARBA00025679"/>
    </source>
</evidence>
<dbReference type="PROSITE" id="PS00562">
    <property type="entry name" value="CBM1_1"/>
    <property type="match status" value="1"/>
</dbReference>
<reference evidence="13" key="1">
    <citation type="submission" date="2017-09" db="EMBL/GenBank/DDBJ databases">
        <title>Polyketide synthases of a Diaporthe helianthi virulent isolate.</title>
        <authorList>
            <person name="Baroncelli R."/>
        </authorList>
    </citation>
    <scope>NUCLEOTIDE SEQUENCE [LARGE SCALE GENOMIC DNA]</scope>
    <source>
        <strain evidence="13">7/96</strain>
    </source>
</reference>
<feature type="compositionally biased region" description="Low complexity" evidence="11">
    <location>
        <begin position="63"/>
        <end position="100"/>
    </location>
</feature>
<evidence type="ECO:0000313" key="13">
    <source>
        <dbReference type="EMBL" id="POS69253.1"/>
    </source>
</evidence>
<dbReference type="PANTHER" id="PTHR33407">
    <property type="entry name" value="PECTATE LYASE F-RELATED"/>
    <property type="match status" value="1"/>
</dbReference>
<dbReference type="SMART" id="SM00236">
    <property type="entry name" value="fCBD"/>
    <property type="match status" value="1"/>
</dbReference>
<evidence type="ECO:0000256" key="2">
    <source>
        <dbReference type="ARBA" id="ARBA00001913"/>
    </source>
</evidence>
<dbReference type="InterPro" id="IPR011050">
    <property type="entry name" value="Pectin_lyase_fold/virulence"/>
</dbReference>
<comment type="function">
    <text evidence="9 10">Pectinolytic enzyme consist of four classes of enzymes: pectin lyase, polygalacturonase, pectin methylesterase and rhamnogalacturonase. Among pectinolytic enzymes, pectin lyase is the most important in depolymerization of pectin, since it cleaves internal glycosidic bonds of highly methylated pectins. Favors pectate, the anion, over pectin, the methyl ester.</text>
</comment>
<evidence type="ECO:0000256" key="10">
    <source>
        <dbReference type="RuleBase" id="RU367009"/>
    </source>
</evidence>
<dbReference type="Pfam" id="PF03211">
    <property type="entry name" value="Pectate_lyase"/>
    <property type="match status" value="1"/>
</dbReference>
<dbReference type="GO" id="GO:0030248">
    <property type="term" value="F:cellulose binding"/>
    <property type="evidence" value="ECO:0007669"/>
    <property type="project" value="InterPro"/>
</dbReference>
<dbReference type="AlphaFoldDB" id="A0A2P5HG78"/>
<dbReference type="EC" id="4.2.2.2" evidence="10"/>
<evidence type="ECO:0000256" key="8">
    <source>
        <dbReference type="ARBA" id="ARBA00023239"/>
    </source>
</evidence>
<protein>
    <recommendedName>
        <fullName evidence="10">Pectate lyase</fullName>
        <ecNumber evidence="10">4.2.2.2</ecNumber>
    </recommendedName>
</protein>
<keyword evidence="14" id="KW-1185">Reference proteome</keyword>
<dbReference type="InterPro" id="IPR012334">
    <property type="entry name" value="Pectin_lyas_fold"/>
</dbReference>
<comment type="caution">
    <text evidence="13">The sequence shown here is derived from an EMBL/GenBank/DDBJ whole genome shotgun (WGS) entry which is preliminary data.</text>
</comment>
<comment type="subcellular location">
    <subcellularLocation>
        <location evidence="3 10">Secreted</location>
    </subcellularLocation>
</comment>
<dbReference type="GO" id="GO:0030570">
    <property type="term" value="F:pectate lyase activity"/>
    <property type="evidence" value="ECO:0007669"/>
    <property type="project" value="UniProtKB-UniRule"/>
</dbReference>
<keyword evidence="8 10" id="KW-0456">Lyase</keyword>
<dbReference type="Gene3D" id="2.160.20.10">
    <property type="entry name" value="Single-stranded right-handed beta-helix, Pectin lyase-like"/>
    <property type="match status" value="1"/>
</dbReference>
<feature type="domain" description="CBM1" evidence="12">
    <location>
        <begin position="18"/>
        <end position="54"/>
    </location>
</feature>
<evidence type="ECO:0000259" key="12">
    <source>
        <dbReference type="PROSITE" id="PS51164"/>
    </source>
</evidence>
<dbReference type="SUPFAM" id="SSF51126">
    <property type="entry name" value="Pectin lyase-like"/>
    <property type="match status" value="1"/>
</dbReference>
<evidence type="ECO:0000256" key="7">
    <source>
        <dbReference type="ARBA" id="ARBA00022837"/>
    </source>
</evidence>
<evidence type="ECO:0000256" key="3">
    <source>
        <dbReference type="ARBA" id="ARBA00004613"/>
    </source>
</evidence>
<evidence type="ECO:0000256" key="4">
    <source>
        <dbReference type="ARBA" id="ARBA00006463"/>
    </source>
</evidence>
<evidence type="ECO:0000256" key="11">
    <source>
        <dbReference type="SAM" id="MobiDB-lite"/>
    </source>
</evidence>
<dbReference type="Proteomes" id="UP000094444">
    <property type="component" value="Unassembled WGS sequence"/>
</dbReference>
<feature type="region of interest" description="Disordered" evidence="11">
    <location>
        <begin position="55"/>
        <end position="109"/>
    </location>
</feature>
<dbReference type="GO" id="GO:0045490">
    <property type="term" value="P:pectin catabolic process"/>
    <property type="evidence" value="ECO:0007669"/>
    <property type="project" value="TreeGrafter"/>
</dbReference>
<name>A0A2P5HG78_DIAHE</name>
<proteinExistence type="inferred from homology"/>
<keyword evidence="5 10" id="KW-0964">Secreted</keyword>
<keyword evidence="7 10" id="KW-0106">Calcium</keyword>
<comment type="cofactor">
    <cofactor evidence="2 10">
        <name>Ca(2+)</name>
        <dbReference type="ChEBI" id="CHEBI:29108"/>
    </cofactor>
</comment>
<comment type="catalytic activity">
    <reaction evidence="1 10">
        <text>Eliminative cleavage of (1-&gt;4)-alpha-D-galacturonan to give oligosaccharides with 4-deoxy-alpha-D-galact-4-enuronosyl groups at their non-reducing ends.</text>
        <dbReference type="EC" id="4.2.2.2"/>
    </reaction>
</comment>
<feature type="chain" id="PRO_5025098073" description="Pectate lyase" evidence="10">
    <location>
        <begin position="19"/>
        <end position="341"/>
    </location>
</feature>
<dbReference type="OrthoDB" id="441042at2759"/>
<dbReference type="SUPFAM" id="SSF57180">
    <property type="entry name" value="Cellulose-binding domain"/>
    <property type="match status" value="1"/>
</dbReference>
<dbReference type="InterPro" id="IPR004898">
    <property type="entry name" value="Pectate_lyase_PlyH/PlyE-like"/>
</dbReference>
<dbReference type="EMBL" id="MAVT02002487">
    <property type="protein sequence ID" value="POS69253.1"/>
    <property type="molecule type" value="Genomic_DNA"/>
</dbReference>
<dbReference type="STRING" id="158607.A0A2P5HG78"/>